<evidence type="ECO:0008006" key="3">
    <source>
        <dbReference type="Google" id="ProtNLM"/>
    </source>
</evidence>
<sequence length="123" mass="14477">MLEFDECDHVFFRVTPMTKVGRTIKSKKLTLGPYQIALPPSLLNIHNIFYIREDLTFEACLMQIEDQRVKKLRGKEINLIKVVWSNVTRDITWELEDKMQEQHPQLFPSGKMSCVAQSNRPKR</sequence>
<dbReference type="Proteomes" id="UP000257109">
    <property type="component" value="Unassembled WGS sequence"/>
</dbReference>
<keyword evidence="2" id="KW-1185">Reference proteome</keyword>
<organism evidence="1 2">
    <name type="scientific">Mucuna pruriens</name>
    <name type="common">Velvet bean</name>
    <name type="synonym">Dolichos pruriens</name>
    <dbReference type="NCBI Taxonomy" id="157652"/>
    <lineage>
        <taxon>Eukaryota</taxon>
        <taxon>Viridiplantae</taxon>
        <taxon>Streptophyta</taxon>
        <taxon>Embryophyta</taxon>
        <taxon>Tracheophyta</taxon>
        <taxon>Spermatophyta</taxon>
        <taxon>Magnoliopsida</taxon>
        <taxon>eudicotyledons</taxon>
        <taxon>Gunneridae</taxon>
        <taxon>Pentapetalae</taxon>
        <taxon>rosids</taxon>
        <taxon>fabids</taxon>
        <taxon>Fabales</taxon>
        <taxon>Fabaceae</taxon>
        <taxon>Papilionoideae</taxon>
        <taxon>50 kb inversion clade</taxon>
        <taxon>NPAAA clade</taxon>
        <taxon>indigoferoid/millettioid clade</taxon>
        <taxon>Phaseoleae</taxon>
        <taxon>Mucuna</taxon>
    </lineage>
</organism>
<name>A0A371EFW6_MUCPR</name>
<dbReference type="PANTHER" id="PTHR46148:SF60">
    <property type="entry name" value="CHROMO DOMAIN-CONTAINING PROTEIN"/>
    <property type="match status" value="1"/>
</dbReference>
<dbReference type="OrthoDB" id="1633836at2759"/>
<gene>
    <name evidence="1" type="ORF">CR513_56446</name>
</gene>
<reference evidence="1" key="1">
    <citation type="submission" date="2018-05" db="EMBL/GenBank/DDBJ databases">
        <title>Draft genome of Mucuna pruriens seed.</title>
        <authorList>
            <person name="Nnadi N.E."/>
            <person name="Vos R."/>
            <person name="Hasami M.H."/>
            <person name="Devisetty U.K."/>
            <person name="Aguiy J.C."/>
        </authorList>
    </citation>
    <scope>NUCLEOTIDE SEQUENCE [LARGE SCALE GENOMIC DNA]</scope>
    <source>
        <strain evidence="1">JCA_2017</strain>
    </source>
</reference>
<dbReference type="AlphaFoldDB" id="A0A371EFW6"/>
<dbReference type="PANTHER" id="PTHR46148">
    <property type="entry name" value="CHROMO DOMAIN-CONTAINING PROTEIN"/>
    <property type="match status" value="1"/>
</dbReference>
<comment type="caution">
    <text evidence="1">The sequence shown here is derived from an EMBL/GenBank/DDBJ whole genome shotgun (WGS) entry which is preliminary data.</text>
</comment>
<proteinExistence type="predicted"/>
<evidence type="ECO:0000313" key="1">
    <source>
        <dbReference type="EMBL" id="RDX64937.1"/>
    </source>
</evidence>
<feature type="non-terminal residue" evidence="1">
    <location>
        <position position="1"/>
    </location>
</feature>
<protein>
    <recommendedName>
        <fullName evidence="3">Chromo domain-containing protein</fullName>
    </recommendedName>
</protein>
<dbReference type="EMBL" id="QJKJ01014147">
    <property type="protein sequence ID" value="RDX64937.1"/>
    <property type="molecule type" value="Genomic_DNA"/>
</dbReference>
<accession>A0A371EFW6</accession>
<evidence type="ECO:0000313" key="2">
    <source>
        <dbReference type="Proteomes" id="UP000257109"/>
    </source>
</evidence>